<sequence>MKTFRLKDLAAEAGGEYVLGSKDLDTHACYMIHGTLAPREKGRLVKPGKGHEEIVVAVRGEIVVTGPALAPMKEIVLPEGSAFHVKDDAECFLENTTGKEALYIAAGGHSGKGH</sequence>
<comment type="caution">
    <text evidence="1">The sequence shown here is derived from an EMBL/GenBank/DDBJ whole genome shotgun (WGS) entry which is preliminary data.</text>
</comment>
<reference evidence="1" key="1">
    <citation type="journal article" date="2015" name="Nature">
        <title>Complex archaea that bridge the gap between prokaryotes and eukaryotes.</title>
        <authorList>
            <person name="Spang A."/>
            <person name="Saw J.H."/>
            <person name="Jorgensen S.L."/>
            <person name="Zaremba-Niedzwiedzka K."/>
            <person name="Martijn J."/>
            <person name="Lind A.E."/>
            <person name="van Eijk R."/>
            <person name="Schleper C."/>
            <person name="Guy L."/>
            <person name="Ettema T.J."/>
        </authorList>
    </citation>
    <scope>NUCLEOTIDE SEQUENCE</scope>
</reference>
<organism evidence="1">
    <name type="scientific">marine sediment metagenome</name>
    <dbReference type="NCBI Taxonomy" id="412755"/>
    <lineage>
        <taxon>unclassified sequences</taxon>
        <taxon>metagenomes</taxon>
        <taxon>ecological metagenomes</taxon>
    </lineage>
</organism>
<proteinExistence type="predicted"/>
<gene>
    <name evidence="1" type="ORF">LCGC14_1724580</name>
</gene>
<name>A0A0F9KB41_9ZZZZ</name>
<dbReference type="AlphaFoldDB" id="A0A0F9KB41"/>
<evidence type="ECO:0008006" key="2">
    <source>
        <dbReference type="Google" id="ProtNLM"/>
    </source>
</evidence>
<accession>A0A0F9KB41</accession>
<dbReference type="EMBL" id="LAZR01015569">
    <property type="protein sequence ID" value="KKM08353.1"/>
    <property type="molecule type" value="Genomic_DNA"/>
</dbReference>
<evidence type="ECO:0000313" key="1">
    <source>
        <dbReference type="EMBL" id="KKM08353.1"/>
    </source>
</evidence>
<protein>
    <recommendedName>
        <fullName evidence="2">Cupin 2 conserved barrel domain-containing protein</fullName>
    </recommendedName>
</protein>